<reference evidence="1 2" key="1">
    <citation type="submission" date="2020-04" db="EMBL/GenBank/DDBJ databases">
        <authorList>
            <person name="Zhang R."/>
            <person name="Schippers A."/>
        </authorList>
    </citation>
    <scope>NUCLEOTIDE SEQUENCE [LARGE SCALE GENOMIC DNA]</scope>
    <source>
        <strain evidence="1 2">DSM 109850</strain>
    </source>
</reference>
<sequence>MKPIQGVEISSQANVASSTRSAAPGFKNLVETRVSFSRHAAERMQARNITLSGKEMALLHQAMGEAKATGAKQAAIVMDPGIFIVAPQNGTVITTVSQAGIDSMQTISNVDALVVVGRTSSEGVSSPRPTDGGQPAPVHWSLIHSMED</sequence>
<proteinExistence type="predicted"/>
<organism evidence="1 2">
    <name type="scientific">Sulfobacillus harzensis</name>
    <dbReference type="NCBI Taxonomy" id="2729629"/>
    <lineage>
        <taxon>Bacteria</taxon>
        <taxon>Bacillati</taxon>
        <taxon>Bacillota</taxon>
        <taxon>Clostridia</taxon>
        <taxon>Eubacteriales</taxon>
        <taxon>Clostridiales Family XVII. Incertae Sedis</taxon>
        <taxon>Sulfobacillus</taxon>
    </lineage>
</organism>
<keyword evidence="1" id="KW-0966">Cell projection</keyword>
<dbReference type="AlphaFoldDB" id="A0A7Y0Q3M8"/>
<keyword evidence="1" id="KW-0969">Cilium</keyword>
<dbReference type="EMBL" id="JABBVZ010000055">
    <property type="protein sequence ID" value="NMP23555.1"/>
    <property type="molecule type" value="Genomic_DNA"/>
</dbReference>
<comment type="caution">
    <text evidence="1">The sequence shown here is derived from an EMBL/GenBank/DDBJ whole genome shotgun (WGS) entry which is preliminary data.</text>
</comment>
<keyword evidence="1" id="KW-0282">Flagellum</keyword>
<accession>A0A7Y0Q3M8</accession>
<name>A0A7Y0Q3M8_9FIRM</name>
<dbReference type="RefSeq" id="WP_169100937.1">
    <property type="nucleotide sequence ID" value="NZ_JABBVZ010000055.1"/>
</dbReference>
<keyword evidence="2" id="KW-1185">Reference proteome</keyword>
<evidence type="ECO:0000313" key="1">
    <source>
        <dbReference type="EMBL" id="NMP23555.1"/>
    </source>
</evidence>
<protein>
    <submittedName>
        <fullName evidence="1">Flagellar hook associated protein</fullName>
    </submittedName>
</protein>
<dbReference type="Proteomes" id="UP000533476">
    <property type="component" value="Unassembled WGS sequence"/>
</dbReference>
<evidence type="ECO:0000313" key="2">
    <source>
        <dbReference type="Proteomes" id="UP000533476"/>
    </source>
</evidence>
<gene>
    <name evidence="1" type="ORF">HIJ39_14505</name>
</gene>